<evidence type="ECO:0000313" key="2">
    <source>
        <dbReference type="EMBL" id="MDX6186498.1"/>
    </source>
</evidence>
<proteinExistence type="predicted"/>
<dbReference type="Gene3D" id="3.10.170.10">
    <property type="match status" value="1"/>
</dbReference>
<dbReference type="CDD" id="cd09598">
    <property type="entry name" value="M4_like"/>
    <property type="match status" value="1"/>
</dbReference>
<comment type="caution">
    <text evidence="2">The sequence shown here is derived from an EMBL/GenBank/DDBJ whole genome shotgun (WGS) entry which is preliminary data.</text>
</comment>
<sequence length="611" mass="69457">MKKPSRAVNASKNLTDPKDFIDPICINGEYFEIIDVDPPSNCYYEAVNLNSIEVLSQNGLQPDEGNPKFHQQFVYTIAMKTLDSFEKALGRKVIWSPRIKDKKTEYVAKIRIYPHGTRDANAYYDSNKKALIFGYFKASSRLNAKSFPGGAVFTCLSPDIIAHEVTHAILDSIHPRFLESTNSDVAAFHEAFSDIIALLQRFTITELVESQLRTSKGDLNEFNLLGDLATQFGNALPNGHGALRSAIGSRNKDGKWERKRPDSSLYHSVETPHERGSLLVAAFFDALIKVYTFKTEDLLRIASNGTGILPSGQLSYDLTKRLAQELCQIAGHLLNIAIRALDYCPPVDITFGDYFRALITADMDAAPADDNNYRVAFMESFRDWGIFPDRVNTFSEESLRWSKPDDFNNDEKIALDIIAQKVEKEVRVILGMSDREAIFNKYNNSQLQLHDLLDLKENKLGPEKWSTFLKKLGLTDKPIIYLDNFGKEMIPINAFKIEVHKIRPAYRIGREGNILEQVIVTLTQKAEVALSDKEKFRFRGGCTLIFNLADNFNLDYIITKNISSQRRFLTQLNYQKGNDTHAFHSFDGSMYDDDCFSDRINFSKLHFHDNL</sequence>
<reference evidence="2 4" key="1">
    <citation type="submission" date="2023-11" db="EMBL/GenBank/DDBJ databases">
        <title>Unpublished Manusciprt.</title>
        <authorList>
            <person name="Saticioglu I.B."/>
            <person name="Ay H."/>
            <person name="Ajmi N."/>
            <person name="Altun S."/>
            <person name="Duman M."/>
        </authorList>
    </citation>
    <scope>NUCLEOTIDE SEQUENCE</scope>
    <source>
        <strain evidence="1 4">Fl-33</strain>
        <strain evidence="2">Fl-77</strain>
    </source>
</reference>
<gene>
    <name evidence="1" type="ORF">SGQ18_12795</name>
    <name evidence="2" type="ORF">SGQ44_12050</name>
</gene>
<evidence type="ECO:0000313" key="1">
    <source>
        <dbReference type="EMBL" id="MDX6183045.1"/>
    </source>
</evidence>
<organism evidence="2 3">
    <name type="scientific">Flavobacterium flavipigmentatum</name>
    <dbReference type="NCBI Taxonomy" id="2893884"/>
    <lineage>
        <taxon>Bacteria</taxon>
        <taxon>Pseudomonadati</taxon>
        <taxon>Bacteroidota</taxon>
        <taxon>Flavobacteriia</taxon>
        <taxon>Flavobacteriales</taxon>
        <taxon>Flavobacteriaceae</taxon>
        <taxon>Flavobacterium</taxon>
    </lineage>
</organism>
<dbReference type="Proteomes" id="UP001270053">
    <property type="component" value="Unassembled WGS sequence"/>
</dbReference>
<keyword evidence="4" id="KW-1185">Reference proteome</keyword>
<accession>A0AAJ2S8E0</accession>
<dbReference type="SUPFAM" id="SSF55486">
    <property type="entry name" value="Metalloproteases ('zincins'), catalytic domain"/>
    <property type="match status" value="1"/>
</dbReference>
<dbReference type="EMBL" id="JAWXVG010000005">
    <property type="protein sequence ID" value="MDX6183045.1"/>
    <property type="molecule type" value="Genomic_DNA"/>
</dbReference>
<evidence type="ECO:0000313" key="4">
    <source>
        <dbReference type="Proteomes" id="UP001278738"/>
    </source>
</evidence>
<name>A0AAJ2S8E0_9FLAO</name>
<evidence type="ECO:0008006" key="5">
    <source>
        <dbReference type="Google" id="ProtNLM"/>
    </source>
</evidence>
<evidence type="ECO:0000313" key="3">
    <source>
        <dbReference type="Proteomes" id="UP001270053"/>
    </source>
</evidence>
<dbReference type="EMBL" id="JAWXVH010000005">
    <property type="protein sequence ID" value="MDX6186498.1"/>
    <property type="molecule type" value="Genomic_DNA"/>
</dbReference>
<dbReference type="AlphaFoldDB" id="A0AAJ2S8E0"/>
<dbReference type="Proteomes" id="UP001278738">
    <property type="component" value="Unassembled WGS sequence"/>
</dbReference>
<protein>
    <recommendedName>
        <fullName evidence="5">Peptidase M4</fullName>
    </recommendedName>
</protein>